<dbReference type="PROSITE" id="PS50928">
    <property type="entry name" value="ABC_TM1"/>
    <property type="match status" value="1"/>
</dbReference>
<keyword evidence="3" id="KW-1003">Cell membrane</keyword>
<protein>
    <recommendedName>
        <fullName evidence="8">ABC transmembrane type-1 domain-containing protein</fullName>
    </recommendedName>
</protein>
<dbReference type="InterPro" id="IPR000515">
    <property type="entry name" value="MetI-like"/>
</dbReference>
<dbReference type="Pfam" id="PF00528">
    <property type="entry name" value="BPD_transp_1"/>
    <property type="match status" value="1"/>
</dbReference>
<organism evidence="9">
    <name type="scientific">marine sediment metagenome</name>
    <dbReference type="NCBI Taxonomy" id="412755"/>
    <lineage>
        <taxon>unclassified sequences</taxon>
        <taxon>metagenomes</taxon>
        <taxon>ecological metagenomes</taxon>
    </lineage>
</organism>
<accession>X1F046</accession>
<name>X1F046_9ZZZZ</name>
<evidence type="ECO:0000256" key="1">
    <source>
        <dbReference type="ARBA" id="ARBA00004651"/>
    </source>
</evidence>
<comment type="caution">
    <text evidence="9">The sequence shown here is derived from an EMBL/GenBank/DDBJ whole genome shotgun (WGS) entry which is preliminary data.</text>
</comment>
<feature type="transmembrane region" description="Helical" evidence="7">
    <location>
        <begin position="118"/>
        <end position="139"/>
    </location>
</feature>
<feature type="transmembrane region" description="Helical" evidence="7">
    <location>
        <begin position="90"/>
        <end position="111"/>
    </location>
</feature>
<dbReference type="PANTHER" id="PTHR30043:SF1">
    <property type="entry name" value="ABC TRANSPORT SYSTEM PERMEASE PROTEIN P69"/>
    <property type="match status" value="1"/>
</dbReference>
<evidence type="ECO:0000256" key="7">
    <source>
        <dbReference type="SAM" id="Phobius"/>
    </source>
</evidence>
<dbReference type="EMBL" id="BARU01004682">
    <property type="protein sequence ID" value="GAH22769.1"/>
    <property type="molecule type" value="Genomic_DNA"/>
</dbReference>
<sequence>ASFMAAKNVMPVGVIYQVMRTVLGILRGIPPLLYAIMFVAMVGLGPFAGVLALVAHSVGAMGRFIAEAIENINPEIPNAAKATGANKLKIIVYAIVPEVRVLMFGYILYYFEYMVRTSTVLGLVGAGGIGFLLMTYLHLFQYDKVATILLVIVIVITVMDKCSAMVRARLV</sequence>
<keyword evidence="5 7" id="KW-1133">Transmembrane helix</keyword>
<feature type="non-terminal residue" evidence="9">
    <location>
        <position position="1"/>
    </location>
</feature>
<dbReference type="SUPFAM" id="SSF161098">
    <property type="entry name" value="MetI-like"/>
    <property type="match status" value="1"/>
</dbReference>
<keyword evidence="2" id="KW-0813">Transport</keyword>
<evidence type="ECO:0000256" key="3">
    <source>
        <dbReference type="ARBA" id="ARBA00022475"/>
    </source>
</evidence>
<dbReference type="Gene3D" id="1.10.3720.10">
    <property type="entry name" value="MetI-like"/>
    <property type="match status" value="1"/>
</dbReference>
<dbReference type="InterPro" id="IPR035906">
    <property type="entry name" value="MetI-like_sf"/>
</dbReference>
<evidence type="ECO:0000256" key="2">
    <source>
        <dbReference type="ARBA" id="ARBA00022448"/>
    </source>
</evidence>
<dbReference type="GO" id="GO:0005886">
    <property type="term" value="C:plasma membrane"/>
    <property type="evidence" value="ECO:0007669"/>
    <property type="project" value="UniProtKB-SubCell"/>
</dbReference>
<evidence type="ECO:0000259" key="8">
    <source>
        <dbReference type="PROSITE" id="PS50928"/>
    </source>
</evidence>
<evidence type="ECO:0000256" key="4">
    <source>
        <dbReference type="ARBA" id="ARBA00022692"/>
    </source>
</evidence>
<feature type="transmembrane region" description="Helical" evidence="7">
    <location>
        <begin position="32"/>
        <end position="55"/>
    </location>
</feature>
<dbReference type="AlphaFoldDB" id="X1F046"/>
<proteinExistence type="predicted"/>
<feature type="domain" description="ABC transmembrane type-1" evidence="8">
    <location>
        <begin position="1"/>
        <end position="160"/>
    </location>
</feature>
<dbReference type="GO" id="GO:0055085">
    <property type="term" value="P:transmembrane transport"/>
    <property type="evidence" value="ECO:0007669"/>
    <property type="project" value="InterPro"/>
</dbReference>
<keyword evidence="4 7" id="KW-0812">Transmembrane</keyword>
<dbReference type="PANTHER" id="PTHR30043">
    <property type="entry name" value="PHOSPHONATES TRANSPORT SYSTEM PERMEASE PROTEIN"/>
    <property type="match status" value="1"/>
</dbReference>
<dbReference type="CDD" id="cd06261">
    <property type="entry name" value="TM_PBP2"/>
    <property type="match status" value="1"/>
</dbReference>
<feature type="transmembrane region" description="Helical" evidence="7">
    <location>
        <begin position="145"/>
        <end position="166"/>
    </location>
</feature>
<keyword evidence="6 7" id="KW-0472">Membrane</keyword>
<evidence type="ECO:0000256" key="5">
    <source>
        <dbReference type="ARBA" id="ARBA00022989"/>
    </source>
</evidence>
<gene>
    <name evidence="9" type="ORF">S03H2_09279</name>
</gene>
<evidence type="ECO:0000313" key="9">
    <source>
        <dbReference type="EMBL" id="GAH22769.1"/>
    </source>
</evidence>
<evidence type="ECO:0000256" key="6">
    <source>
        <dbReference type="ARBA" id="ARBA00023136"/>
    </source>
</evidence>
<comment type="subcellular location">
    <subcellularLocation>
        <location evidence="1">Cell membrane</location>
        <topology evidence="1">Multi-pass membrane protein</topology>
    </subcellularLocation>
</comment>
<reference evidence="9" key="1">
    <citation type="journal article" date="2014" name="Front. Microbiol.">
        <title>High frequency of phylogenetically diverse reductive dehalogenase-homologous genes in deep subseafloor sedimentary metagenomes.</title>
        <authorList>
            <person name="Kawai M."/>
            <person name="Futagami T."/>
            <person name="Toyoda A."/>
            <person name="Takaki Y."/>
            <person name="Nishi S."/>
            <person name="Hori S."/>
            <person name="Arai W."/>
            <person name="Tsubouchi T."/>
            <person name="Morono Y."/>
            <person name="Uchiyama I."/>
            <person name="Ito T."/>
            <person name="Fujiyama A."/>
            <person name="Inagaki F."/>
            <person name="Takami H."/>
        </authorList>
    </citation>
    <scope>NUCLEOTIDE SEQUENCE</scope>
    <source>
        <strain evidence="9">Expedition CK06-06</strain>
    </source>
</reference>